<evidence type="ECO:0000313" key="2">
    <source>
        <dbReference type="Proteomes" id="UP000479190"/>
    </source>
</evidence>
<organism evidence="1 2">
    <name type="scientific">Trichogramma brassicae</name>
    <dbReference type="NCBI Taxonomy" id="86971"/>
    <lineage>
        <taxon>Eukaryota</taxon>
        <taxon>Metazoa</taxon>
        <taxon>Ecdysozoa</taxon>
        <taxon>Arthropoda</taxon>
        <taxon>Hexapoda</taxon>
        <taxon>Insecta</taxon>
        <taxon>Pterygota</taxon>
        <taxon>Neoptera</taxon>
        <taxon>Endopterygota</taxon>
        <taxon>Hymenoptera</taxon>
        <taxon>Apocrita</taxon>
        <taxon>Proctotrupomorpha</taxon>
        <taxon>Chalcidoidea</taxon>
        <taxon>Trichogrammatidae</taxon>
        <taxon>Trichogramma</taxon>
    </lineage>
</organism>
<dbReference type="EMBL" id="CADCXV010000731">
    <property type="protein sequence ID" value="CAB0034053.1"/>
    <property type="molecule type" value="Genomic_DNA"/>
</dbReference>
<dbReference type="Proteomes" id="UP000479190">
    <property type="component" value="Unassembled WGS sequence"/>
</dbReference>
<name>A0A6H5I7W4_9HYME</name>
<sequence>MLNSGSASRCTAAQRRQVLRRRRREFLRTVFFRLSRFFSFHNDRWLCTRHPSLRIHVLATGACGSARCTIYTNEAEKEEEEEEEVISRGPARIDGQWTTDERERDVETHQTVYWRAAAESVQTTTFARRAHYIYTHAHTAPLHTRCRSLGRAAHASCSRIPMPGSCRHGEHERGRQRIHEPTTSCFAGTYHMLHCYFIYTHTHTHEMQR</sequence>
<gene>
    <name evidence="1" type="ORF">TBRA_LOCUS5951</name>
</gene>
<accession>A0A6H5I7W4</accession>
<reference evidence="1 2" key="1">
    <citation type="submission" date="2020-02" db="EMBL/GenBank/DDBJ databases">
        <authorList>
            <person name="Ferguson B K."/>
        </authorList>
    </citation>
    <scope>NUCLEOTIDE SEQUENCE [LARGE SCALE GENOMIC DNA]</scope>
</reference>
<proteinExistence type="predicted"/>
<keyword evidence="2" id="KW-1185">Reference proteome</keyword>
<dbReference type="AlphaFoldDB" id="A0A6H5I7W4"/>
<evidence type="ECO:0000313" key="1">
    <source>
        <dbReference type="EMBL" id="CAB0034053.1"/>
    </source>
</evidence>
<protein>
    <submittedName>
        <fullName evidence="1">Uncharacterized protein</fullName>
    </submittedName>
</protein>